<dbReference type="Proteomes" id="UP000324354">
    <property type="component" value="Chromosome"/>
</dbReference>
<evidence type="ECO:0000313" key="2">
    <source>
        <dbReference type="Proteomes" id="UP000324354"/>
    </source>
</evidence>
<dbReference type="PANTHER" id="PTHR43434:SF1">
    <property type="entry name" value="PHOSPHOGLYCOLATE PHOSPHATASE"/>
    <property type="match status" value="1"/>
</dbReference>
<keyword evidence="1" id="KW-0378">Hydrolase</keyword>
<dbReference type="PANTHER" id="PTHR43434">
    <property type="entry name" value="PHOSPHOGLYCOLATE PHOSPHATASE"/>
    <property type="match status" value="1"/>
</dbReference>
<dbReference type="Pfam" id="PF00702">
    <property type="entry name" value="Hydrolase"/>
    <property type="match status" value="1"/>
</dbReference>
<dbReference type="SUPFAM" id="SSF56784">
    <property type="entry name" value="HAD-like"/>
    <property type="match status" value="1"/>
</dbReference>
<dbReference type="InterPro" id="IPR023214">
    <property type="entry name" value="HAD_sf"/>
</dbReference>
<dbReference type="Gene3D" id="3.40.50.1000">
    <property type="entry name" value="HAD superfamily/HAD-like"/>
    <property type="match status" value="1"/>
</dbReference>
<dbReference type="InterPro" id="IPR050155">
    <property type="entry name" value="HAD-like_hydrolase_sf"/>
</dbReference>
<sequence>MAITLKLLQMCSSLMIIAFDFDGTLVDSYSCIEEAFYRALKRTYPWLPGKRYIAKLLTKLELQFERPKFGKHGRKIKPPMKIFQGKFARAWFEERAKLTKPLDGAREVLERLKEDGHIVISFSAEDFIPGIKEYRLKISGLYDLFDDVIIFGRDITICEAFSIVREKYGYDTFVWVDDKPWRFIGRGDENTEYVWMYFPYTARFVSDDILAQIPHLHVIYDLWSLLDVVKNLKSR</sequence>
<dbReference type="EMBL" id="CP023154">
    <property type="protein sequence ID" value="QEK79591.1"/>
    <property type="molecule type" value="Genomic_DNA"/>
</dbReference>
<protein>
    <submittedName>
        <fullName evidence="1">Hydrolase</fullName>
    </submittedName>
</protein>
<reference evidence="1 2" key="1">
    <citation type="submission" date="2017-08" db="EMBL/GenBank/DDBJ databases">
        <title>Resequencing and Reannotation of the genome of Pyrococcus furiosus type strain DSM3638.</title>
        <authorList>
            <person name="Reichelt R.M."/>
            <person name="Bunk B."/>
        </authorList>
    </citation>
    <scope>NUCLEOTIDE SEQUENCE [LARGE SCALE GENOMIC DNA]</scope>
    <source>
        <strain evidence="1 2">DSM 3638</strain>
    </source>
</reference>
<evidence type="ECO:0000313" key="1">
    <source>
        <dbReference type="EMBL" id="QEK79591.1"/>
    </source>
</evidence>
<gene>
    <name evidence="1" type="ORF">PFDSM3638_10070</name>
</gene>
<name>A0A5C0XS50_PYRFU</name>
<accession>A0A5C0XS50</accession>
<dbReference type="InterPro" id="IPR023198">
    <property type="entry name" value="PGP-like_dom2"/>
</dbReference>
<proteinExistence type="predicted"/>
<dbReference type="GO" id="GO:0008967">
    <property type="term" value="F:phosphoglycolate phosphatase activity"/>
    <property type="evidence" value="ECO:0007669"/>
    <property type="project" value="TreeGrafter"/>
</dbReference>
<dbReference type="AlphaFoldDB" id="A0A5C0XS50"/>
<dbReference type="InterPro" id="IPR036412">
    <property type="entry name" value="HAD-like_sf"/>
</dbReference>
<dbReference type="Gene3D" id="1.10.150.240">
    <property type="entry name" value="Putative phosphatase, domain 2"/>
    <property type="match status" value="1"/>
</dbReference>
<organism evidence="1 2">
    <name type="scientific">Pyrococcus furiosus (strain ATCC 43587 / DSM 3638 / JCM 8422 / Vc1)</name>
    <dbReference type="NCBI Taxonomy" id="186497"/>
    <lineage>
        <taxon>Archaea</taxon>
        <taxon>Methanobacteriati</taxon>
        <taxon>Methanobacteriota</taxon>
        <taxon>Thermococci</taxon>
        <taxon>Thermococcales</taxon>
        <taxon>Thermococcaceae</taxon>
        <taxon>Pyrococcus</taxon>
    </lineage>
</organism>
<dbReference type="GO" id="GO:0006281">
    <property type="term" value="P:DNA repair"/>
    <property type="evidence" value="ECO:0007669"/>
    <property type="project" value="TreeGrafter"/>
</dbReference>